<evidence type="ECO:0000256" key="5">
    <source>
        <dbReference type="SAM" id="Phobius"/>
    </source>
</evidence>
<sequence>MNQSSSDMIDIQIEESLVRETLMSIDSSNFQDDIITLLCFFGILLLSVLLGIFGSPAISSHMTFRPISNNSIVEHFSSFSKKITPYYRFLSFSILMIPIQSSNSVQDSDQLLSFQYQIECKQNDNFILRKIDRSFTDIKIHSILSPETKIDKDIEKKNKKQFLHIFYDKIYSSDFDSIAVHIKFQQAQRYFSQFALRTEIGLPSHTVFQIYFRIVFSFFQLMFLLLLFFRLRVMPIKLWHLEQKLTVPLLIISILYDNPLYFLRYISSKTSKQSSTPSIPPLPPFSETTEIIISSLFDAYFNFFLLVIFDSLRFKNRKIDRCFFGPKVFFFIINAAIYIISGLRSDISKYDIYHKNQISTSNSFFSFFSSGFTLDKLLKIDPLKPNVPIIIFLIGSIYFVWLVYSISNASCKVDITERYKFNMYFTSTCISLALLFIVKILHFLQLTPFFRYTSLCFVTEFIVKNVFALLMAYFHWPYEVLQDQQYIDSADDNSSVMPGDLFNSDDDM</sequence>
<name>A0ABR2L883_9EUKA</name>
<feature type="transmembrane region" description="Helical" evidence="5">
    <location>
        <begin position="324"/>
        <end position="343"/>
    </location>
</feature>
<gene>
    <name evidence="7" type="ORF">M9Y10_001881</name>
</gene>
<accession>A0ABR2L883</accession>
<dbReference type="PANTHER" id="PTHR31918:SF1">
    <property type="entry name" value="TRANSMEMBRANE PROTEIN 181"/>
    <property type="match status" value="1"/>
</dbReference>
<comment type="caution">
    <text evidence="7">The sequence shown here is derived from an EMBL/GenBank/DDBJ whole genome shotgun (WGS) entry which is preliminary data.</text>
</comment>
<protein>
    <recommendedName>
        <fullName evidence="6">Wntless-like transmembrane domain-containing protein</fullName>
    </recommendedName>
</protein>
<evidence type="ECO:0000256" key="3">
    <source>
        <dbReference type="ARBA" id="ARBA00022989"/>
    </source>
</evidence>
<evidence type="ECO:0000259" key="6">
    <source>
        <dbReference type="Pfam" id="PF06664"/>
    </source>
</evidence>
<feature type="transmembrane region" description="Helical" evidence="5">
    <location>
        <begin position="387"/>
        <end position="404"/>
    </location>
</feature>
<feature type="transmembrane region" description="Helical" evidence="5">
    <location>
        <begin position="245"/>
        <end position="266"/>
    </location>
</feature>
<evidence type="ECO:0000256" key="1">
    <source>
        <dbReference type="ARBA" id="ARBA00004141"/>
    </source>
</evidence>
<dbReference type="InterPro" id="IPR047843">
    <property type="entry name" value="WLS-like_TM"/>
</dbReference>
<reference evidence="7 8" key="1">
    <citation type="submission" date="2024-04" db="EMBL/GenBank/DDBJ databases">
        <title>Tritrichomonas musculus Genome.</title>
        <authorList>
            <person name="Alves-Ferreira E."/>
            <person name="Grigg M."/>
            <person name="Lorenzi H."/>
            <person name="Galac M."/>
        </authorList>
    </citation>
    <scope>NUCLEOTIDE SEQUENCE [LARGE SCALE GENOMIC DNA]</scope>
    <source>
        <strain evidence="7 8">EAF2021</strain>
    </source>
</reference>
<feature type="transmembrane region" description="Helical" evidence="5">
    <location>
        <begin position="450"/>
        <end position="474"/>
    </location>
</feature>
<comment type="subcellular location">
    <subcellularLocation>
        <location evidence="1">Membrane</location>
        <topology evidence="1">Multi-pass membrane protein</topology>
    </subcellularLocation>
</comment>
<dbReference type="EMBL" id="JAPFFF010000001">
    <property type="protein sequence ID" value="KAK8899565.1"/>
    <property type="molecule type" value="Genomic_DNA"/>
</dbReference>
<feature type="domain" description="Wntless-like transmembrane" evidence="6">
    <location>
        <begin position="203"/>
        <end position="478"/>
    </location>
</feature>
<feature type="transmembrane region" description="Helical" evidence="5">
    <location>
        <begin position="424"/>
        <end position="444"/>
    </location>
</feature>
<evidence type="ECO:0000313" key="8">
    <source>
        <dbReference type="Proteomes" id="UP001470230"/>
    </source>
</evidence>
<keyword evidence="8" id="KW-1185">Reference proteome</keyword>
<evidence type="ECO:0000256" key="2">
    <source>
        <dbReference type="ARBA" id="ARBA00022692"/>
    </source>
</evidence>
<keyword evidence="4 5" id="KW-0472">Membrane</keyword>
<feature type="transmembrane region" description="Helical" evidence="5">
    <location>
        <begin position="34"/>
        <end position="58"/>
    </location>
</feature>
<keyword evidence="2 5" id="KW-0812">Transmembrane</keyword>
<feature type="transmembrane region" description="Helical" evidence="5">
    <location>
        <begin position="291"/>
        <end position="312"/>
    </location>
</feature>
<evidence type="ECO:0000313" key="7">
    <source>
        <dbReference type="EMBL" id="KAK8899565.1"/>
    </source>
</evidence>
<dbReference type="PANTHER" id="PTHR31918">
    <property type="entry name" value="TRANSMEMBRANE PROTEIN 181"/>
    <property type="match status" value="1"/>
</dbReference>
<dbReference type="Proteomes" id="UP001470230">
    <property type="component" value="Unassembled WGS sequence"/>
</dbReference>
<dbReference type="Pfam" id="PF06664">
    <property type="entry name" value="WLS-like_TM"/>
    <property type="match status" value="1"/>
</dbReference>
<dbReference type="InterPro" id="IPR040416">
    <property type="entry name" value="TMEM181"/>
</dbReference>
<organism evidence="7 8">
    <name type="scientific">Tritrichomonas musculus</name>
    <dbReference type="NCBI Taxonomy" id="1915356"/>
    <lineage>
        <taxon>Eukaryota</taxon>
        <taxon>Metamonada</taxon>
        <taxon>Parabasalia</taxon>
        <taxon>Tritrichomonadida</taxon>
        <taxon>Tritrichomonadidae</taxon>
        <taxon>Tritrichomonas</taxon>
    </lineage>
</organism>
<feature type="transmembrane region" description="Helical" evidence="5">
    <location>
        <begin position="210"/>
        <end position="233"/>
    </location>
</feature>
<keyword evidence="3 5" id="KW-1133">Transmembrane helix</keyword>
<proteinExistence type="predicted"/>
<evidence type="ECO:0000256" key="4">
    <source>
        <dbReference type="ARBA" id="ARBA00023136"/>
    </source>
</evidence>